<feature type="region of interest" description="Disordered" evidence="1">
    <location>
        <begin position="244"/>
        <end position="277"/>
    </location>
</feature>
<dbReference type="Proteomes" id="UP000217790">
    <property type="component" value="Unassembled WGS sequence"/>
</dbReference>
<proteinExistence type="predicted"/>
<accession>A0A2H3EC97</accession>
<gene>
    <name evidence="2" type="ORF">ARMGADRAFT_1026231</name>
</gene>
<evidence type="ECO:0000256" key="1">
    <source>
        <dbReference type="SAM" id="MobiDB-lite"/>
    </source>
</evidence>
<reference evidence="3" key="1">
    <citation type="journal article" date="2017" name="Nat. Ecol. Evol.">
        <title>Genome expansion and lineage-specific genetic innovations in the forest pathogenic fungi Armillaria.</title>
        <authorList>
            <person name="Sipos G."/>
            <person name="Prasanna A.N."/>
            <person name="Walter M.C."/>
            <person name="O'Connor E."/>
            <person name="Balint B."/>
            <person name="Krizsan K."/>
            <person name="Kiss B."/>
            <person name="Hess J."/>
            <person name="Varga T."/>
            <person name="Slot J."/>
            <person name="Riley R."/>
            <person name="Boka B."/>
            <person name="Rigling D."/>
            <person name="Barry K."/>
            <person name="Lee J."/>
            <person name="Mihaltcheva S."/>
            <person name="LaButti K."/>
            <person name="Lipzen A."/>
            <person name="Waldron R."/>
            <person name="Moloney N.M."/>
            <person name="Sperisen C."/>
            <person name="Kredics L."/>
            <person name="Vagvoelgyi C."/>
            <person name="Patrignani A."/>
            <person name="Fitzpatrick D."/>
            <person name="Nagy I."/>
            <person name="Doyle S."/>
            <person name="Anderson J.B."/>
            <person name="Grigoriev I.V."/>
            <person name="Gueldener U."/>
            <person name="Muensterkoetter M."/>
            <person name="Nagy L.G."/>
        </authorList>
    </citation>
    <scope>NUCLEOTIDE SEQUENCE [LARGE SCALE GENOMIC DNA]</scope>
    <source>
        <strain evidence="3">Ar21-2</strain>
    </source>
</reference>
<protein>
    <submittedName>
        <fullName evidence="2">Uncharacterized protein</fullName>
    </submittedName>
</protein>
<evidence type="ECO:0000313" key="3">
    <source>
        <dbReference type="Proteomes" id="UP000217790"/>
    </source>
</evidence>
<organism evidence="2 3">
    <name type="scientific">Armillaria gallica</name>
    <name type="common">Bulbous honey fungus</name>
    <name type="synonym">Armillaria bulbosa</name>
    <dbReference type="NCBI Taxonomy" id="47427"/>
    <lineage>
        <taxon>Eukaryota</taxon>
        <taxon>Fungi</taxon>
        <taxon>Dikarya</taxon>
        <taxon>Basidiomycota</taxon>
        <taxon>Agaricomycotina</taxon>
        <taxon>Agaricomycetes</taxon>
        <taxon>Agaricomycetidae</taxon>
        <taxon>Agaricales</taxon>
        <taxon>Marasmiineae</taxon>
        <taxon>Physalacriaceae</taxon>
        <taxon>Armillaria</taxon>
    </lineage>
</organism>
<dbReference type="AlphaFoldDB" id="A0A2H3EC97"/>
<name>A0A2H3EC97_ARMGA</name>
<sequence length="474" mass="52570">MAHLSVPLPPPATFPYTPIIVKGNKQVLPSTAQTRHLLMATYRLSQNQDLALVVLNPVIKGESGDSKPPFSSSALDMLLAAKTWCFMHLMMVHCLHGEDGISLRPSSPSPNLHALPIITSCSSVGHERVLKGLERCTKGRLKNISMAVKGDSALFDRAKDAIPVTTLISQDAMHNTHAPNISMEHTLTVFFDILPATNCLEAVYTFTEAFMIYACNGMMGRALREGKRRKSYNWKGWNKKGKWSQDEERPISDSQDGRFDNVTVDPTLPNHSQQEPARHLVTSATSFATLLELAKDISNEYHHYSPSVHSVSKYSRSLRFGTHRGLSVLTAKTVHVHFYDVKVTSLGLPGTPSCSIPICLPFVLRIQTCAMTGKNAFVEDWEGCQIRSRMGSGHWMTMDHSACTSNYHCPDRPVSLINLWHPALALISTWTSGHRACASHLDSHRSWALPGSGYTLCTSRKVLLFVLRQTLSKD</sequence>
<evidence type="ECO:0000313" key="2">
    <source>
        <dbReference type="EMBL" id="PBK98123.1"/>
    </source>
</evidence>
<keyword evidence="3" id="KW-1185">Reference proteome</keyword>
<feature type="compositionally biased region" description="Basic and acidic residues" evidence="1">
    <location>
        <begin position="244"/>
        <end position="259"/>
    </location>
</feature>
<dbReference type="EMBL" id="KZ293648">
    <property type="protein sequence ID" value="PBK98123.1"/>
    <property type="molecule type" value="Genomic_DNA"/>
</dbReference>
<dbReference type="InParanoid" id="A0A2H3EC97"/>